<dbReference type="SUPFAM" id="SSF50129">
    <property type="entry name" value="GroES-like"/>
    <property type="match status" value="1"/>
</dbReference>
<reference evidence="4 5" key="1">
    <citation type="submission" date="2018-11" db="EMBL/GenBank/DDBJ databases">
        <title>Clostridium sp. nov., a member of the family Erysipelotrichaceae isolated from pig faeces.</title>
        <authorList>
            <person name="Chang Y.-H."/>
        </authorList>
    </citation>
    <scope>NUCLEOTIDE SEQUENCE [LARGE SCALE GENOMIC DNA]</scope>
    <source>
        <strain evidence="4 5">YH-panp20</strain>
    </source>
</reference>
<dbReference type="PANTHER" id="PTHR43401:SF2">
    <property type="entry name" value="L-THREONINE 3-DEHYDROGENASE"/>
    <property type="match status" value="1"/>
</dbReference>
<evidence type="ECO:0000313" key="5">
    <source>
        <dbReference type="Proteomes" id="UP000276568"/>
    </source>
</evidence>
<dbReference type="InterPro" id="IPR050129">
    <property type="entry name" value="Zn_alcohol_dh"/>
</dbReference>
<feature type="domain" description="Alcohol dehydrogenase-like C-terminal" evidence="2">
    <location>
        <begin position="171"/>
        <end position="305"/>
    </location>
</feature>
<dbReference type="InterPro" id="IPR036291">
    <property type="entry name" value="NAD(P)-bd_dom_sf"/>
</dbReference>
<comment type="caution">
    <text evidence="4">The sequence shown here is derived from an EMBL/GenBank/DDBJ whole genome shotgun (WGS) entry which is preliminary data.</text>
</comment>
<dbReference type="EMBL" id="RJQC01000002">
    <property type="protein sequence ID" value="RNM30450.1"/>
    <property type="molecule type" value="Genomic_DNA"/>
</dbReference>
<organism evidence="4 5">
    <name type="scientific">Absicoccus porci</name>
    <dbReference type="NCBI Taxonomy" id="2486576"/>
    <lineage>
        <taxon>Bacteria</taxon>
        <taxon>Bacillati</taxon>
        <taxon>Bacillota</taxon>
        <taxon>Erysipelotrichia</taxon>
        <taxon>Erysipelotrichales</taxon>
        <taxon>Erysipelotrichaceae</taxon>
        <taxon>Absicoccus</taxon>
    </lineage>
</organism>
<dbReference type="Pfam" id="PF08240">
    <property type="entry name" value="ADH_N"/>
    <property type="match status" value="1"/>
</dbReference>
<dbReference type="InterPro" id="IPR013149">
    <property type="entry name" value="ADH-like_C"/>
</dbReference>
<evidence type="ECO:0000259" key="2">
    <source>
        <dbReference type="Pfam" id="PF00107"/>
    </source>
</evidence>
<name>A0A3N0I1U1_9FIRM</name>
<proteinExistence type="predicted"/>
<dbReference type="OrthoDB" id="9769198at2"/>
<feature type="domain" description="Alcohol dehydrogenase-like N-terminal" evidence="3">
    <location>
        <begin position="25"/>
        <end position="127"/>
    </location>
</feature>
<dbReference type="Proteomes" id="UP000276568">
    <property type="component" value="Unassembled WGS sequence"/>
</dbReference>
<dbReference type="Pfam" id="PF00107">
    <property type="entry name" value="ADH_zinc_N"/>
    <property type="match status" value="1"/>
</dbReference>
<dbReference type="Gene3D" id="3.90.180.10">
    <property type="entry name" value="Medium-chain alcohol dehydrogenases, catalytic domain"/>
    <property type="match status" value="1"/>
</dbReference>
<protein>
    <submittedName>
        <fullName evidence="4">Galactitol-1-phosphate 5-dehydrogenase</fullName>
    </submittedName>
</protein>
<dbReference type="AlphaFoldDB" id="A0A3N0I1U1"/>
<dbReference type="PANTHER" id="PTHR43401">
    <property type="entry name" value="L-THREONINE 3-DEHYDROGENASE"/>
    <property type="match status" value="1"/>
</dbReference>
<dbReference type="InterPro" id="IPR011032">
    <property type="entry name" value="GroES-like_sf"/>
</dbReference>
<sequence length="351" mass="38430">MKALSLYAVNDFRLVDLPVPEPKGEEILLKVGACGICGSDIPRVYKLGTRVNPVVLGHEFAGEVVAVGDKKDKDLVGRKAAVFPLIPCKKCDSCEIGNYNQCQNYGYLGSRNNGGFAQYCLIPSRWHLVLANDDANLEHLAITEPACVAQHAIRKGRVTAGQTVVVLGAGPIGILIARWAKLFGASQVVLTEINEEKEAFAKERGLTVINSLKEDAKQIIDHLTNGRGADVVIEGTGSSGGINDALQIVRYGGNVVWMGNPSNDTTIKLQNHSTLLRKELNMYGIWNSAYSNTPINEWKYTVEMIQNGKLKVDDLITHTAGIQDMLKLFDQIHDHEITICKAMYSAKLDKE</sequence>
<keyword evidence="1" id="KW-0560">Oxidoreductase</keyword>
<keyword evidence="5" id="KW-1185">Reference proteome</keyword>
<gene>
    <name evidence="4" type="ORF">EDX97_06580</name>
</gene>
<dbReference type="CDD" id="cd08236">
    <property type="entry name" value="sugar_DH"/>
    <property type="match status" value="1"/>
</dbReference>
<dbReference type="Gene3D" id="3.40.50.720">
    <property type="entry name" value="NAD(P)-binding Rossmann-like Domain"/>
    <property type="match status" value="1"/>
</dbReference>
<dbReference type="RefSeq" id="WP_128520360.1">
    <property type="nucleotide sequence ID" value="NZ_CAUWBR010000048.1"/>
</dbReference>
<dbReference type="GO" id="GO:0016491">
    <property type="term" value="F:oxidoreductase activity"/>
    <property type="evidence" value="ECO:0007669"/>
    <property type="project" value="UniProtKB-KW"/>
</dbReference>
<accession>A0A3N0I1U1</accession>
<dbReference type="SUPFAM" id="SSF51735">
    <property type="entry name" value="NAD(P)-binding Rossmann-fold domains"/>
    <property type="match status" value="1"/>
</dbReference>
<evidence type="ECO:0000313" key="4">
    <source>
        <dbReference type="EMBL" id="RNM30450.1"/>
    </source>
</evidence>
<evidence type="ECO:0000259" key="3">
    <source>
        <dbReference type="Pfam" id="PF08240"/>
    </source>
</evidence>
<dbReference type="InterPro" id="IPR013154">
    <property type="entry name" value="ADH-like_N"/>
</dbReference>
<evidence type="ECO:0000256" key="1">
    <source>
        <dbReference type="ARBA" id="ARBA00023002"/>
    </source>
</evidence>